<evidence type="ECO:0000313" key="2">
    <source>
        <dbReference type="Proteomes" id="UP000479710"/>
    </source>
</evidence>
<comment type="caution">
    <text evidence="1">The sequence shown here is derived from an EMBL/GenBank/DDBJ whole genome shotgun (WGS) entry which is preliminary data.</text>
</comment>
<gene>
    <name evidence="1" type="ORF">E2562_014704</name>
</gene>
<dbReference type="EMBL" id="SPHZ02000007">
    <property type="protein sequence ID" value="KAF0907104.1"/>
    <property type="molecule type" value="Genomic_DNA"/>
</dbReference>
<dbReference type="OrthoDB" id="684892at2759"/>
<proteinExistence type="predicted"/>
<sequence>MDHLLRCAWAWSCRAVHLATAQRPDHPELFPSQFHSQTLATAAEQITRTRPQSCRRRRFHRTPPIVGFLRIMIIGDASRFTPNNPAAGRDLPGWLVVDCRHGRAAPSSSRQAQAPAPPG</sequence>
<evidence type="ECO:0000313" key="1">
    <source>
        <dbReference type="EMBL" id="KAF0907104.1"/>
    </source>
</evidence>
<reference evidence="1 2" key="1">
    <citation type="submission" date="2019-11" db="EMBL/GenBank/DDBJ databases">
        <title>Whole genome sequence of Oryza granulata.</title>
        <authorList>
            <person name="Li W."/>
        </authorList>
    </citation>
    <scope>NUCLEOTIDE SEQUENCE [LARGE SCALE GENOMIC DNA]</scope>
    <source>
        <strain evidence="2">cv. Menghai</strain>
        <tissue evidence="1">Leaf</tissue>
    </source>
</reference>
<protein>
    <submittedName>
        <fullName evidence="1">Uncharacterized protein</fullName>
    </submittedName>
</protein>
<accession>A0A6G1D4Q2</accession>
<keyword evidence="2" id="KW-1185">Reference proteome</keyword>
<name>A0A6G1D4Q2_9ORYZ</name>
<dbReference type="Proteomes" id="UP000479710">
    <property type="component" value="Unassembled WGS sequence"/>
</dbReference>
<dbReference type="AlphaFoldDB" id="A0A6G1D4Q2"/>
<organism evidence="1 2">
    <name type="scientific">Oryza meyeriana var. granulata</name>
    <dbReference type="NCBI Taxonomy" id="110450"/>
    <lineage>
        <taxon>Eukaryota</taxon>
        <taxon>Viridiplantae</taxon>
        <taxon>Streptophyta</taxon>
        <taxon>Embryophyta</taxon>
        <taxon>Tracheophyta</taxon>
        <taxon>Spermatophyta</taxon>
        <taxon>Magnoliopsida</taxon>
        <taxon>Liliopsida</taxon>
        <taxon>Poales</taxon>
        <taxon>Poaceae</taxon>
        <taxon>BOP clade</taxon>
        <taxon>Oryzoideae</taxon>
        <taxon>Oryzeae</taxon>
        <taxon>Oryzinae</taxon>
        <taxon>Oryza</taxon>
        <taxon>Oryza meyeriana</taxon>
    </lineage>
</organism>